<keyword evidence="2 5" id="KW-0812">Transmembrane</keyword>
<feature type="transmembrane region" description="Helical" evidence="5">
    <location>
        <begin position="421"/>
        <end position="441"/>
    </location>
</feature>
<reference evidence="6 7" key="1">
    <citation type="journal article" date="2015" name="Genome Announc.">
        <title>Expanding the biotechnology potential of lactobacilli through comparative genomics of 213 strains and associated genera.</title>
        <authorList>
            <person name="Sun Z."/>
            <person name="Harris H.M."/>
            <person name="McCann A."/>
            <person name="Guo C."/>
            <person name="Argimon S."/>
            <person name="Zhang W."/>
            <person name="Yang X."/>
            <person name="Jeffery I.B."/>
            <person name="Cooney J.C."/>
            <person name="Kagawa T.F."/>
            <person name="Liu W."/>
            <person name="Song Y."/>
            <person name="Salvetti E."/>
            <person name="Wrobel A."/>
            <person name="Rasinkangas P."/>
            <person name="Parkhill J."/>
            <person name="Rea M.C."/>
            <person name="O'Sullivan O."/>
            <person name="Ritari J."/>
            <person name="Douillard F.P."/>
            <person name="Paul Ross R."/>
            <person name="Yang R."/>
            <person name="Briner A.E."/>
            <person name="Felis G.E."/>
            <person name="de Vos W.M."/>
            <person name="Barrangou R."/>
            <person name="Klaenhammer T.R."/>
            <person name="Caufield P.W."/>
            <person name="Cui Y."/>
            <person name="Zhang H."/>
            <person name="O'Toole P.W."/>
        </authorList>
    </citation>
    <scope>NUCLEOTIDE SEQUENCE [LARGE SCALE GENOMIC DNA]</scope>
    <source>
        <strain evidence="6 7">DSM 20014</strain>
    </source>
</reference>
<organism evidence="6 7">
    <name type="scientific">Weissella minor</name>
    <dbReference type="NCBI Taxonomy" id="1620"/>
    <lineage>
        <taxon>Bacteria</taxon>
        <taxon>Bacillati</taxon>
        <taxon>Bacillota</taxon>
        <taxon>Bacilli</taxon>
        <taxon>Lactobacillales</taxon>
        <taxon>Lactobacillaceae</taxon>
        <taxon>Weissella</taxon>
    </lineage>
</organism>
<dbReference type="STRING" id="1620.IV67_GL000550"/>
<dbReference type="PIRSF" id="PIRSF006060">
    <property type="entry name" value="AA_transporter"/>
    <property type="match status" value="1"/>
</dbReference>
<evidence type="ECO:0000256" key="1">
    <source>
        <dbReference type="ARBA" id="ARBA00004141"/>
    </source>
</evidence>
<dbReference type="Proteomes" id="UP000051673">
    <property type="component" value="Unassembled WGS sequence"/>
</dbReference>
<feature type="transmembrane region" description="Helical" evidence="5">
    <location>
        <begin position="336"/>
        <end position="357"/>
    </location>
</feature>
<feature type="transmembrane region" description="Helical" evidence="5">
    <location>
        <begin position="395"/>
        <end position="415"/>
    </location>
</feature>
<dbReference type="OrthoDB" id="3181223at2"/>
<dbReference type="Gene3D" id="1.20.1740.10">
    <property type="entry name" value="Amino acid/polyamine transporter I"/>
    <property type="match status" value="1"/>
</dbReference>
<feature type="transmembrane region" description="Helical" evidence="5">
    <location>
        <begin position="239"/>
        <end position="261"/>
    </location>
</feature>
<dbReference type="EMBL" id="JQCD01000024">
    <property type="protein sequence ID" value="KRN77037.1"/>
    <property type="molecule type" value="Genomic_DNA"/>
</dbReference>
<evidence type="ECO:0000256" key="4">
    <source>
        <dbReference type="ARBA" id="ARBA00023136"/>
    </source>
</evidence>
<dbReference type="GO" id="GO:0016020">
    <property type="term" value="C:membrane"/>
    <property type="evidence" value="ECO:0007669"/>
    <property type="project" value="UniProtKB-SubCell"/>
</dbReference>
<dbReference type="PANTHER" id="PTHR11785:SF512">
    <property type="entry name" value="SOBREMESA, ISOFORM B"/>
    <property type="match status" value="1"/>
</dbReference>
<dbReference type="InterPro" id="IPR050598">
    <property type="entry name" value="AminoAcid_Transporter"/>
</dbReference>
<protein>
    <recommendedName>
        <fullName evidence="8">Amino acid permease</fullName>
    </recommendedName>
</protein>
<feature type="transmembrane region" description="Helical" evidence="5">
    <location>
        <begin position="363"/>
        <end position="383"/>
    </location>
</feature>
<keyword evidence="7" id="KW-1185">Reference proteome</keyword>
<dbReference type="Pfam" id="PF13520">
    <property type="entry name" value="AA_permease_2"/>
    <property type="match status" value="1"/>
</dbReference>
<evidence type="ECO:0000313" key="7">
    <source>
        <dbReference type="Proteomes" id="UP000051673"/>
    </source>
</evidence>
<evidence type="ECO:0008006" key="8">
    <source>
        <dbReference type="Google" id="ProtNLM"/>
    </source>
</evidence>
<dbReference type="AlphaFoldDB" id="A0A0R2JSE1"/>
<accession>A0A0R2JSE1</accession>
<evidence type="ECO:0000256" key="3">
    <source>
        <dbReference type="ARBA" id="ARBA00022989"/>
    </source>
</evidence>
<evidence type="ECO:0000313" key="6">
    <source>
        <dbReference type="EMBL" id="KRN77037.1"/>
    </source>
</evidence>
<feature type="transmembrane region" description="Helical" evidence="5">
    <location>
        <begin position="281"/>
        <end position="302"/>
    </location>
</feature>
<gene>
    <name evidence="6" type="ORF">IV67_GL000550</name>
</gene>
<evidence type="ECO:0000256" key="5">
    <source>
        <dbReference type="SAM" id="Phobius"/>
    </source>
</evidence>
<feature type="transmembrane region" description="Helical" evidence="5">
    <location>
        <begin position="200"/>
        <end position="219"/>
    </location>
</feature>
<sequence length="447" mass="47675">MNNDSSASNPQELKRSMNLVSAISTVMGTVIGAGVFFKVSNVSEVTGSTSMSMLVWLLGGLISLCAGLTGAELAAALPQTGGMLVYIERAYGKLPSFLLGWAQVIVYFPASIAAKGIIFGTQVVNLFHVDAKMIVPFGIAALVSVELINFLGAKVAGAFQSITLFFKLIPLALIVIFGLLQPGGVTVSLFPVTAGSGTGGFITALGAGLLATMYAYDGWIHVGNIAGELKNPSRDLPRAITGGIIGIMVIYLAVNFVFLHTLPLNALAGNESAAMDVAGKIFGGMGGKLITIGILVSIYGTLNGYTLTGMRLPYVMAENKELPFSKYLTRLNKNQIPYVAGLFQLALAIALMFIGGFDTLTDMLVFVIWLFYTLVFVAVIVLRRREPDLPRPYKVPLYPIVPLIAILSGVFIIVSTIITQFTLAIIGIGLTILGLPVYYYMQHLNKK</sequence>
<dbReference type="InterPro" id="IPR002293">
    <property type="entry name" value="AA/rel_permease1"/>
</dbReference>
<keyword evidence="3 5" id="KW-1133">Transmembrane helix</keyword>
<proteinExistence type="predicted"/>
<comment type="caution">
    <text evidence="6">The sequence shown here is derived from an EMBL/GenBank/DDBJ whole genome shotgun (WGS) entry which is preliminary data.</text>
</comment>
<dbReference type="GO" id="GO:0015179">
    <property type="term" value="F:L-amino acid transmembrane transporter activity"/>
    <property type="evidence" value="ECO:0007669"/>
    <property type="project" value="TreeGrafter"/>
</dbReference>
<evidence type="ECO:0000256" key="2">
    <source>
        <dbReference type="ARBA" id="ARBA00022692"/>
    </source>
</evidence>
<feature type="transmembrane region" description="Helical" evidence="5">
    <location>
        <begin position="20"/>
        <end position="41"/>
    </location>
</feature>
<feature type="transmembrane region" description="Helical" evidence="5">
    <location>
        <begin position="53"/>
        <end position="77"/>
    </location>
</feature>
<name>A0A0R2JSE1_9LACO</name>
<feature type="transmembrane region" description="Helical" evidence="5">
    <location>
        <begin position="164"/>
        <end position="180"/>
    </location>
</feature>
<dbReference type="RefSeq" id="WP_057787941.1">
    <property type="nucleotide sequence ID" value="NZ_JQCD01000024.1"/>
</dbReference>
<dbReference type="PANTHER" id="PTHR11785">
    <property type="entry name" value="AMINO ACID TRANSPORTER"/>
    <property type="match status" value="1"/>
</dbReference>
<feature type="transmembrane region" description="Helical" evidence="5">
    <location>
        <begin position="98"/>
        <end position="121"/>
    </location>
</feature>
<dbReference type="PATRIC" id="fig|1620.3.peg.557"/>
<comment type="subcellular location">
    <subcellularLocation>
        <location evidence="1">Membrane</location>
        <topology evidence="1">Multi-pass membrane protein</topology>
    </subcellularLocation>
</comment>
<dbReference type="FunFam" id="1.20.1740.10:FF:000051">
    <property type="entry name" value="Amino acid permease"/>
    <property type="match status" value="1"/>
</dbReference>
<keyword evidence="4 5" id="KW-0472">Membrane</keyword>
<feature type="transmembrane region" description="Helical" evidence="5">
    <location>
        <begin position="133"/>
        <end position="152"/>
    </location>
</feature>